<evidence type="ECO:0000313" key="3">
    <source>
        <dbReference type="EMBL" id="ADV45850.1"/>
    </source>
</evidence>
<proteinExistence type="predicted"/>
<dbReference type="KEGG" id="nsa:Nitsa_0582"/>
<dbReference type="InterPro" id="IPR025275">
    <property type="entry name" value="DUF4015"/>
</dbReference>
<dbReference type="eggNOG" id="COG1306">
    <property type="taxonomic scope" value="Bacteria"/>
</dbReference>
<accession>E6X147</accession>
<dbReference type="SUPFAM" id="SSF51445">
    <property type="entry name" value="(Trans)glycosidases"/>
    <property type="match status" value="1"/>
</dbReference>
<dbReference type="EMBL" id="CP002452">
    <property type="protein sequence ID" value="ADV45850.1"/>
    <property type="molecule type" value="Genomic_DNA"/>
</dbReference>
<reference evidence="4" key="2">
    <citation type="submission" date="2011-01" db="EMBL/GenBank/DDBJ databases">
        <title>The complete genome of Nitratifractor salsuginis DSM 16511.</title>
        <authorList>
            <consortium name="US DOE Joint Genome Institute (JGI-PGF)"/>
            <person name="Lucas S."/>
            <person name="Copeland A."/>
            <person name="Lapidus A."/>
            <person name="Bruce D."/>
            <person name="Goodwin L."/>
            <person name="Pitluck S."/>
            <person name="Kyrpides N."/>
            <person name="Mavromatis K."/>
            <person name="Ivanova N."/>
            <person name="Mikhailova N."/>
            <person name="Zeytun A."/>
            <person name="Detter J.C."/>
            <person name="Tapia R."/>
            <person name="Han C."/>
            <person name="Land M."/>
            <person name="Hauser L."/>
            <person name="Markowitz V."/>
            <person name="Cheng J.-F."/>
            <person name="Hugenholtz P."/>
            <person name="Woyke T."/>
            <person name="Wu D."/>
            <person name="Tindall B."/>
            <person name="Schuetze A."/>
            <person name="Brambilla E."/>
            <person name="Klenk H.-P."/>
            <person name="Eisen J.A."/>
        </authorList>
    </citation>
    <scope>NUCLEOTIDE SEQUENCE [LARGE SCALE GENOMIC DNA]</scope>
    <source>
        <strain evidence="4">DSM 16511 / JCM 12458 / E9I37-1</strain>
    </source>
</reference>
<dbReference type="HOGENOM" id="CLU_030168_2_0_7"/>
<feature type="compositionally biased region" description="Basic residues" evidence="1">
    <location>
        <begin position="386"/>
        <end position="406"/>
    </location>
</feature>
<gene>
    <name evidence="3" type="ordered locus">Nitsa_0582</name>
</gene>
<feature type="region of interest" description="Disordered" evidence="1">
    <location>
        <begin position="376"/>
        <end position="426"/>
    </location>
</feature>
<sequence>MLRIWLLSLLLLSTYLSAYDTFYPSRLKNITETQAPDALSLFGYSSSEVRALYLNRHTAGPSTPQFKHALNIIARTPMNALVIDMKNVKGDLSYPSALPEVRRTRASRHATLRDIHRYARELKERGIYLIARIAVFKDKRQALAYPSRAVHRPGGGIWRDRHSEMWVDPFDPKARAYTLAIAEEVARLGFDEINFDYIRFPAHRGLRYDRPDTRANRVVAIDSFLQEAENRLHPLGVKVSVDVFGYVLWNPGDLQIGQVLEKMARHVDYICPMLYPSGFYRGSVTFSNPAAHPYEIVRISLRKGIARGVSPSKFRPWLQAFRDYAFSRHQYKEHEIAAQIRAAEKLGASGWLLWNPSSRFPYVNRRLFTLVGDSSAENPSQVAYTPRRRSAKRSKKHQGNRHRKTHSVREKAPSHPSHPLDILRTN</sequence>
<protein>
    <recommendedName>
        <fullName evidence="2">DUF4015 domain-containing protein</fullName>
    </recommendedName>
</protein>
<reference evidence="3 4" key="1">
    <citation type="journal article" date="2011" name="Stand. Genomic Sci.">
        <title>Complete genome sequence of Nitratifractor salsuginis type strain (E9I37-1).</title>
        <authorList>
            <person name="Anderson I."/>
            <person name="Sikorski J."/>
            <person name="Zeytun A."/>
            <person name="Nolan M."/>
            <person name="Lapidus A."/>
            <person name="Lucas S."/>
            <person name="Hammon N."/>
            <person name="Deshpande S."/>
            <person name="Cheng J.F."/>
            <person name="Tapia R."/>
            <person name="Han C."/>
            <person name="Goodwin L."/>
            <person name="Pitluck S."/>
            <person name="Liolios K."/>
            <person name="Pagani I."/>
            <person name="Ivanova N."/>
            <person name="Huntemann M."/>
            <person name="Mavromatis K."/>
            <person name="Ovchinikova G."/>
            <person name="Pati A."/>
            <person name="Chen A."/>
            <person name="Palaniappan K."/>
            <person name="Land M."/>
            <person name="Hauser L."/>
            <person name="Brambilla E.M."/>
            <person name="Ngatchou-Djao O.D."/>
            <person name="Rohde M."/>
            <person name="Tindall B.J."/>
            <person name="Goker M."/>
            <person name="Detter J.C."/>
            <person name="Woyke T."/>
            <person name="Bristow J."/>
            <person name="Eisen J.A."/>
            <person name="Markowitz V."/>
            <person name="Hugenholtz P."/>
            <person name="Klenk H.P."/>
            <person name="Kyrpides N.C."/>
        </authorList>
    </citation>
    <scope>NUCLEOTIDE SEQUENCE [LARGE SCALE GENOMIC DNA]</scope>
    <source>
        <strain evidence="4">DSM 16511 / JCM 12458 / E9I37-1</strain>
    </source>
</reference>
<feature type="domain" description="DUF4015" evidence="2">
    <location>
        <begin position="51"/>
        <end position="360"/>
    </location>
</feature>
<dbReference type="Pfam" id="PF13200">
    <property type="entry name" value="DUF4015"/>
    <property type="match status" value="1"/>
</dbReference>
<name>E6X147_NITSE</name>
<dbReference type="STRING" id="749222.Nitsa_0582"/>
<dbReference type="PANTHER" id="PTHR43405">
    <property type="entry name" value="GLYCOSYL HYDROLASE DIGH"/>
    <property type="match status" value="1"/>
</dbReference>
<dbReference type="RefSeq" id="WP_013553546.1">
    <property type="nucleotide sequence ID" value="NC_014935.1"/>
</dbReference>
<evidence type="ECO:0000256" key="1">
    <source>
        <dbReference type="SAM" id="MobiDB-lite"/>
    </source>
</evidence>
<organism evidence="3 4">
    <name type="scientific">Nitratifractor salsuginis (strain DSM 16511 / JCM 12458 / E9I37-1)</name>
    <dbReference type="NCBI Taxonomy" id="749222"/>
    <lineage>
        <taxon>Bacteria</taxon>
        <taxon>Pseudomonadati</taxon>
        <taxon>Campylobacterota</taxon>
        <taxon>Epsilonproteobacteria</taxon>
        <taxon>Campylobacterales</taxon>
        <taxon>Sulfurovaceae</taxon>
        <taxon>Nitratifractor</taxon>
    </lineage>
</organism>
<dbReference type="PANTHER" id="PTHR43405:SF1">
    <property type="entry name" value="GLYCOSYL HYDROLASE DIGH"/>
    <property type="match status" value="1"/>
</dbReference>
<dbReference type="Gene3D" id="3.20.20.80">
    <property type="entry name" value="Glycosidases"/>
    <property type="match status" value="1"/>
</dbReference>
<dbReference type="InterPro" id="IPR017853">
    <property type="entry name" value="GH"/>
</dbReference>
<keyword evidence="4" id="KW-1185">Reference proteome</keyword>
<dbReference type="Proteomes" id="UP000008633">
    <property type="component" value="Chromosome"/>
</dbReference>
<evidence type="ECO:0000313" key="4">
    <source>
        <dbReference type="Proteomes" id="UP000008633"/>
    </source>
</evidence>
<dbReference type="AlphaFoldDB" id="E6X147"/>
<dbReference type="InterPro" id="IPR052177">
    <property type="entry name" value="Divisome_Glycosyl_Hydrolase"/>
</dbReference>
<evidence type="ECO:0000259" key="2">
    <source>
        <dbReference type="Pfam" id="PF13200"/>
    </source>
</evidence>